<dbReference type="InterPro" id="IPR050447">
    <property type="entry name" value="Erg6_SMT_methyltransf"/>
</dbReference>
<organism evidence="2">
    <name type="scientific">marine sediment metagenome</name>
    <dbReference type="NCBI Taxonomy" id="412755"/>
    <lineage>
        <taxon>unclassified sequences</taxon>
        <taxon>metagenomes</taxon>
        <taxon>ecological metagenomes</taxon>
    </lineage>
</organism>
<accession>X1HUD4</accession>
<dbReference type="PANTHER" id="PTHR44068:SF11">
    <property type="entry name" value="GERANYL DIPHOSPHATE 2-C-METHYLTRANSFERASE"/>
    <property type="match status" value="1"/>
</dbReference>
<dbReference type="Gene3D" id="3.40.50.150">
    <property type="entry name" value="Vaccinia Virus protein VP39"/>
    <property type="match status" value="1"/>
</dbReference>
<sequence>MHEYLPMTKIKSYETQKDHLRENLTKYTRKAFQMIPEFDNLDILDVGCGRGVPTMELARLSKGQITGLDINQTFLDELTKKIKDAGLSNRVRTMRCSMLEMDFPAESFDLIWAEGSIWRIGFERGLKEWRRFLKPNGFLAVHDDVVDLEKKLRKIPHSGYKPLGHFIVPSDAWRLEYYGPLERLIQDVRAEHTDDPKALDLLDKDQQEVAVFKTNPEIYGSVFLMMQKA</sequence>
<gene>
    <name evidence="2" type="ORF">S03H2_35511</name>
</gene>
<dbReference type="CDD" id="cd02440">
    <property type="entry name" value="AdoMet_MTases"/>
    <property type="match status" value="1"/>
</dbReference>
<dbReference type="InterPro" id="IPR029063">
    <property type="entry name" value="SAM-dependent_MTases_sf"/>
</dbReference>
<dbReference type="Pfam" id="PF13649">
    <property type="entry name" value="Methyltransf_25"/>
    <property type="match status" value="1"/>
</dbReference>
<dbReference type="EMBL" id="BARU01021729">
    <property type="protein sequence ID" value="GAH48903.1"/>
    <property type="molecule type" value="Genomic_DNA"/>
</dbReference>
<dbReference type="SUPFAM" id="SSF53335">
    <property type="entry name" value="S-adenosyl-L-methionine-dependent methyltransferases"/>
    <property type="match status" value="1"/>
</dbReference>
<dbReference type="PANTHER" id="PTHR44068">
    <property type="entry name" value="ZGC:194242"/>
    <property type="match status" value="1"/>
</dbReference>
<feature type="domain" description="Methyltransferase" evidence="1">
    <location>
        <begin position="43"/>
        <end position="137"/>
    </location>
</feature>
<evidence type="ECO:0000313" key="2">
    <source>
        <dbReference type="EMBL" id="GAH48903.1"/>
    </source>
</evidence>
<dbReference type="InterPro" id="IPR041698">
    <property type="entry name" value="Methyltransf_25"/>
</dbReference>
<protein>
    <recommendedName>
        <fullName evidence="1">Methyltransferase domain-containing protein</fullName>
    </recommendedName>
</protein>
<comment type="caution">
    <text evidence="2">The sequence shown here is derived from an EMBL/GenBank/DDBJ whole genome shotgun (WGS) entry which is preliminary data.</text>
</comment>
<name>X1HUD4_9ZZZZ</name>
<proteinExistence type="predicted"/>
<evidence type="ECO:0000259" key="1">
    <source>
        <dbReference type="Pfam" id="PF13649"/>
    </source>
</evidence>
<reference evidence="2" key="1">
    <citation type="journal article" date="2014" name="Front. Microbiol.">
        <title>High frequency of phylogenetically diverse reductive dehalogenase-homologous genes in deep subseafloor sedimentary metagenomes.</title>
        <authorList>
            <person name="Kawai M."/>
            <person name="Futagami T."/>
            <person name="Toyoda A."/>
            <person name="Takaki Y."/>
            <person name="Nishi S."/>
            <person name="Hori S."/>
            <person name="Arai W."/>
            <person name="Tsubouchi T."/>
            <person name="Morono Y."/>
            <person name="Uchiyama I."/>
            <person name="Ito T."/>
            <person name="Fujiyama A."/>
            <person name="Inagaki F."/>
            <person name="Takami H."/>
        </authorList>
    </citation>
    <scope>NUCLEOTIDE SEQUENCE</scope>
    <source>
        <strain evidence="2">Expedition CK06-06</strain>
    </source>
</reference>
<dbReference type="AlphaFoldDB" id="X1HUD4"/>